<organismHost>
    <name type="scientific">Micromonas pusilla</name>
    <name type="common">Picoplanktonic green alga</name>
    <name type="synonym">Chromulina pusilla</name>
    <dbReference type="NCBI Taxonomy" id="38833"/>
</organismHost>
<reference evidence="1 2" key="1">
    <citation type="submission" date="2010-12" db="EMBL/GenBank/DDBJ databases">
        <title>The Genome Sequence of Micromonas pusilla virus SP1.</title>
        <authorList>
            <consortium name="The Broad Institute Genome Sequencing Platform"/>
            <person name="Henn M.R."/>
            <person name="Suttle C."/>
            <person name="Winget D."/>
            <person name="Chan A."/>
            <person name="Levin J."/>
            <person name="Malboeuf C."/>
            <person name="Casali M."/>
            <person name="Russ C."/>
            <person name="Lennon N."/>
            <person name="Chapman S.B."/>
            <person name="Erlich R."/>
            <person name="Young S.K."/>
            <person name="Yandava C."/>
            <person name="Zeng Q."/>
            <person name="Alvarado L."/>
            <person name="Anderson S."/>
            <person name="Berlin A."/>
            <person name="Chen Z."/>
            <person name="Freedman E."/>
            <person name="Gellesch M."/>
            <person name="Goldberg J."/>
            <person name="Green L."/>
            <person name="Griggs A."/>
            <person name="Gujja S."/>
            <person name="Heilman E.R."/>
            <person name="Heiman D."/>
            <person name="Hollinger A."/>
            <person name="Howarth C."/>
            <person name="Larson L."/>
            <person name="Mehta T."/>
            <person name="Pearson M."/>
            <person name="Roberts A."/>
            <person name="Ryan E."/>
            <person name="Saif S."/>
            <person name="Shea T."/>
            <person name="Shenoy N."/>
            <person name="Sisk P."/>
            <person name="Stolte C."/>
            <person name="Sykes S."/>
            <person name="White J."/>
            <person name="Haas B."/>
            <person name="Nusbaum C."/>
            <person name="Birren B."/>
        </authorList>
    </citation>
    <scope>NUCLEOTIDE SEQUENCE [LARGE SCALE GENOMIC DNA]</scope>
    <source>
        <strain evidence="1 2">SP1</strain>
    </source>
</reference>
<dbReference type="Proteomes" id="UP000232710">
    <property type="component" value="Segment"/>
</dbReference>
<keyword evidence="2" id="KW-1185">Reference proteome</keyword>
<evidence type="ECO:0000313" key="1">
    <source>
        <dbReference type="EMBL" id="AET84930.1"/>
    </source>
</evidence>
<evidence type="ECO:0000313" key="2">
    <source>
        <dbReference type="Proteomes" id="UP000232710"/>
    </source>
</evidence>
<dbReference type="EMBL" id="JF974320">
    <property type="protein sequence ID" value="AET84930.1"/>
    <property type="molecule type" value="Genomic_DNA"/>
</dbReference>
<sequence length="103" mass="11775">MGRTCSLMITDSTNPKHLDVFLNTSWGFNEPVNIELNTTHCNNVSLKRILSMKKVLDHHRPNSRKYVESSTITVGSHFARKVLQVGLFIVRPERPVFVRVVDV</sequence>
<name>G9E6A3_MPSP1</name>
<gene>
    <name evidence="1" type="ORF">MPXG_00132</name>
</gene>
<protein>
    <submittedName>
        <fullName evidence="1">Uncharacterized protein</fullName>
    </submittedName>
</protein>
<accession>G9E6A3</accession>
<proteinExistence type="predicted"/>
<organism evidence="1 2">
    <name type="scientific">Micromonas pusilla virus SP1</name>
    <name type="common">MpV-SP1</name>
    <dbReference type="NCBI Taxonomy" id="373996"/>
    <lineage>
        <taxon>Viruses</taxon>
        <taxon>Varidnaviria</taxon>
        <taxon>Bamfordvirae</taxon>
        <taxon>Nucleocytoviricota</taxon>
        <taxon>Megaviricetes</taxon>
        <taxon>Algavirales</taxon>
        <taxon>Phycodnaviridae</taxon>
        <taxon>Prasinovirus</taxon>
        <taxon>Prasinovirus micromonas</taxon>
    </lineage>
</organism>